<comment type="caution">
    <text evidence="2">The sequence shown here is derived from an EMBL/GenBank/DDBJ whole genome shotgun (WGS) entry which is preliminary data.</text>
</comment>
<dbReference type="InterPro" id="IPR041662">
    <property type="entry name" value="SusD-like_2"/>
</dbReference>
<name>F8X4X2_9BACT</name>
<dbReference type="eggNOG" id="COG4198">
    <property type="taxonomic scope" value="Bacteria"/>
</dbReference>
<sequence>MKKRILYIFAAACLMGATTSCNDFGDVNIDPEHLNQGNMDYSLVFTQVQSQIAGSDWDIWRNSVIYAANMIQHTSSARSRYGVFYTWSEGYNAAYWDGYYTGGRAAIRNVVDVMENWKEKPKYANEYQYARVMKAYMFQRMTDLYGDVPYFEAARPSVTGYPKYDTQQAIYDDLLKEMDEVNTALKANISNAGSFKADVIFNGDSEKWRKFANSLMLRAAMRLSKVDAEKAKTWVTKALANGLFDSAADNAILKHSDAVVTNDSAEPFGKIHSNEDAGKYYISEFFIDELKATKDPRIHLIATKTTNPRAKWAEGFDFGNSTNSDELIGFPIGYEQGTTTWGIQKEQKVRPFFPDYIDPDKISDPKEKENAIKANAEKWKDWESICAFPNRLTYSRPDVPSVLITYTENNLLLADAAARGFIPGGEAKAKEYFEKGVKAAMEQFTLYPAAKTLYDIYLTSTNVDKYLTDALVRFDANPLKEINWQYYITTFGDEYEAFANWRRTGYPEIKSVYAAPHNRPAYTNSISTEIPRRFTYPSNESQYNATNYNDAVSRLSDGDKMTSRVWWDKQ</sequence>
<keyword evidence="3" id="KW-1185">Reference proteome</keyword>
<dbReference type="GeneID" id="78083877"/>
<reference evidence="2 3" key="1">
    <citation type="submission" date="2011-04" db="EMBL/GenBank/DDBJ databases">
        <title>The Genome Sequence of Dysgonomonas mossii DSM 22836.</title>
        <authorList>
            <consortium name="The Broad Institute Genome Sequencing Platform"/>
            <person name="Earl A."/>
            <person name="Ward D."/>
            <person name="Feldgarden M."/>
            <person name="Gevers D."/>
            <person name="Pudlo N."/>
            <person name="Martens E."/>
            <person name="Allen-Vercoe E."/>
            <person name="Young S.K."/>
            <person name="Zeng Q."/>
            <person name="Gargeya S."/>
            <person name="Fitzgerald M."/>
            <person name="Haas B."/>
            <person name="Abouelleil A."/>
            <person name="Alvarado L."/>
            <person name="Arachchi H.M."/>
            <person name="Berlin A."/>
            <person name="Brown A."/>
            <person name="Chapman S.B."/>
            <person name="Chen Z."/>
            <person name="Dunbar C."/>
            <person name="Freedman E."/>
            <person name="Gearin G."/>
            <person name="Gellesch M."/>
            <person name="Goldberg J."/>
            <person name="Griggs A."/>
            <person name="Gujja S."/>
            <person name="Heiman D."/>
            <person name="Howarth C."/>
            <person name="Larson L."/>
            <person name="Lui A."/>
            <person name="MacDonald P.J.P."/>
            <person name="Mehta T."/>
            <person name="Montmayeur A."/>
            <person name="Murphy C."/>
            <person name="Neiman D."/>
            <person name="Pearson M."/>
            <person name="Priest M."/>
            <person name="Roberts A."/>
            <person name="Saif S."/>
            <person name="Shea T."/>
            <person name="Shenoy N."/>
            <person name="Sisk P."/>
            <person name="Stolte C."/>
            <person name="Sykes S."/>
            <person name="Yandava C."/>
            <person name="Wortman J."/>
            <person name="Nusbaum C."/>
            <person name="Birren B."/>
        </authorList>
    </citation>
    <scope>NUCLEOTIDE SEQUENCE [LARGE SCALE GENOMIC DNA]</scope>
    <source>
        <strain evidence="2 3">DSM 22836</strain>
    </source>
</reference>
<organism evidence="2 3">
    <name type="scientific">Dysgonomonas mossii DSM 22836</name>
    <dbReference type="NCBI Taxonomy" id="742767"/>
    <lineage>
        <taxon>Bacteria</taxon>
        <taxon>Pseudomonadati</taxon>
        <taxon>Bacteroidota</taxon>
        <taxon>Bacteroidia</taxon>
        <taxon>Bacteroidales</taxon>
        <taxon>Dysgonomonadaceae</taxon>
        <taxon>Dysgonomonas</taxon>
    </lineage>
</organism>
<dbReference type="HOGENOM" id="CLU_025928_1_0_10"/>
<dbReference type="EMBL" id="ADLW01000020">
    <property type="protein sequence ID" value="EGK04811.1"/>
    <property type="molecule type" value="Genomic_DNA"/>
</dbReference>
<gene>
    <name evidence="2" type="ORF">HMPREF9456_03281</name>
</gene>
<dbReference type="Pfam" id="PF12771">
    <property type="entry name" value="SusD-like_2"/>
    <property type="match status" value="1"/>
</dbReference>
<dbReference type="Proteomes" id="UP000006420">
    <property type="component" value="Unassembled WGS sequence"/>
</dbReference>
<evidence type="ECO:0008006" key="4">
    <source>
        <dbReference type="Google" id="ProtNLM"/>
    </source>
</evidence>
<dbReference type="AlphaFoldDB" id="F8X4X2"/>
<protein>
    <recommendedName>
        <fullName evidence="4">SusD/RagB family nutrient-binding outer membrane lipoprotein</fullName>
    </recommendedName>
</protein>
<dbReference type="InterPro" id="IPR011990">
    <property type="entry name" value="TPR-like_helical_dom_sf"/>
</dbReference>
<evidence type="ECO:0000256" key="1">
    <source>
        <dbReference type="SAM" id="SignalP"/>
    </source>
</evidence>
<accession>F8X4X2</accession>
<evidence type="ECO:0000313" key="3">
    <source>
        <dbReference type="Proteomes" id="UP000006420"/>
    </source>
</evidence>
<keyword evidence="1" id="KW-0732">Signal</keyword>
<feature type="chain" id="PRO_5003380245" description="SusD/RagB family nutrient-binding outer membrane lipoprotein" evidence="1">
    <location>
        <begin position="26"/>
        <end position="570"/>
    </location>
</feature>
<dbReference type="Gene3D" id="1.25.40.390">
    <property type="match status" value="2"/>
</dbReference>
<dbReference type="STRING" id="742767.HMPREF9456_03281"/>
<dbReference type="SUPFAM" id="SSF48452">
    <property type="entry name" value="TPR-like"/>
    <property type="match status" value="1"/>
</dbReference>
<evidence type="ECO:0000313" key="2">
    <source>
        <dbReference type="EMBL" id="EGK04811.1"/>
    </source>
</evidence>
<feature type="signal peptide" evidence="1">
    <location>
        <begin position="1"/>
        <end position="25"/>
    </location>
</feature>
<dbReference type="OrthoDB" id="1109828at2"/>
<proteinExistence type="predicted"/>
<dbReference type="PROSITE" id="PS51257">
    <property type="entry name" value="PROKAR_LIPOPROTEIN"/>
    <property type="match status" value="1"/>
</dbReference>
<dbReference type="RefSeq" id="WP_006844648.1">
    <property type="nucleotide sequence ID" value="NZ_AQWJ01000011.1"/>
</dbReference>